<evidence type="ECO:0000313" key="2">
    <source>
        <dbReference type="Proteomes" id="UP000011135"/>
    </source>
</evidence>
<name>L8JTA9_9BACT</name>
<dbReference type="Proteomes" id="UP000011135">
    <property type="component" value="Unassembled WGS sequence"/>
</dbReference>
<proteinExistence type="predicted"/>
<gene>
    <name evidence="1" type="ORF">C900_01935</name>
</gene>
<dbReference type="RefSeq" id="WP_009579379.1">
    <property type="nucleotide sequence ID" value="NZ_AMZN01000028.1"/>
</dbReference>
<dbReference type="EMBL" id="AMZN01000028">
    <property type="protein sequence ID" value="ELR72070.1"/>
    <property type="molecule type" value="Genomic_DNA"/>
</dbReference>
<keyword evidence="2" id="KW-1185">Reference proteome</keyword>
<dbReference type="InterPro" id="IPR010727">
    <property type="entry name" value="DUF1302"/>
</dbReference>
<dbReference type="AlphaFoldDB" id="L8JTA9"/>
<dbReference type="eggNOG" id="COG3103">
    <property type="taxonomic scope" value="Bacteria"/>
</dbReference>
<organism evidence="1 2">
    <name type="scientific">Fulvivirga imtechensis AK7</name>
    <dbReference type="NCBI Taxonomy" id="1237149"/>
    <lineage>
        <taxon>Bacteria</taxon>
        <taxon>Pseudomonadati</taxon>
        <taxon>Bacteroidota</taxon>
        <taxon>Cytophagia</taxon>
        <taxon>Cytophagales</taxon>
        <taxon>Fulvivirgaceae</taxon>
        <taxon>Fulvivirga</taxon>
    </lineage>
</organism>
<comment type="caution">
    <text evidence="1">The sequence shown here is derived from an EMBL/GenBank/DDBJ whole genome shotgun (WGS) entry which is preliminary data.</text>
</comment>
<dbReference type="STRING" id="1237149.C900_01935"/>
<accession>L8JTA9</accession>
<sequence length="465" mass="53311">MSISGGFGQAPNEGDSLSIDTTFFEMDTADTPSFESIDLSFDEMGEGFDMPSGGVVYGQKASTSFWDSYIADPMRLEVKYEIAYKVAKPDRIMNNRTSFRVEYSKFLFNKVTLQVDARVFAFLKNDHRTRNTTVWLNDSPSEAEISFAGRARDAYLQTSFNKTSIKVGYQTLSWGESEFATVTDEISPLDYREPLTLNIDELRLCQFMFTVDQYSSFGKWSTFFTPDPRFNQHPKKGTGYYYAPFGEGINYHIEGSDRNLFEYGVRWKKTFGKSDIGVMAARLVNNEYTMRMDTVETITQRALPYFVSGITFNRAINNFLIKGEVAIKSPKAYNNASFQVVKKNALDASLGVDYSLTNTFKLSMEAVNYHVIDWDEDILGVPENNYMLLFVMGKQLMKNDLSISWVTMYNGPYTSFFNLLTTSYNLNDQATVYFDVLVPISDEVKSGFYRYRDQKQVGLRFQYQF</sequence>
<protein>
    <submittedName>
        <fullName evidence="1">Uncharacterized protein</fullName>
    </submittedName>
</protein>
<evidence type="ECO:0000313" key="1">
    <source>
        <dbReference type="EMBL" id="ELR72070.1"/>
    </source>
</evidence>
<dbReference type="Pfam" id="PF06980">
    <property type="entry name" value="DUF1302"/>
    <property type="match status" value="1"/>
</dbReference>
<dbReference type="OrthoDB" id="9801336at2"/>
<reference evidence="1 2" key="1">
    <citation type="submission" date="2012-12" db="EMBL/GenBank/DDBJ databases">
        <title>Genome assembly of Fulvivirga imtechensis AK7.</title>
        <authorList>
            <person name="Nupur N."/>
            <person name="Khatri I."/>
            <person name="Kumar R."/>
            <person name="Subramanian S."/>
            <person name="Pinnaka A."/>
        </authorList>
    </citation>
    <scope>NUCLEOTIDE SEQUENCE [LARGE SCALE GENOMIC DNA]</scope>
    <source>
        <strain evidence="1 2">AK7</strain>
    </source>
</reference>